<name>A0A9W6INE5_9PROT</name>
<gene>
    <name evidence="1" type="ORF">GCM10017621_16690</name>
</gene>
<dbReference type="Proteomes" id="UP001143486">
    <property type="component" value="Unassembled WGS sequence"/>
</dbReference>
<evidence type="ECO:0000313" key="2">
    <source>
        <dbReference type="Proteomes" id="UP001143486"/>
    </source>
</evidence>
<proteinExistence type="predicted"/>
<comment type="caution">
    <text evidence="1">The sequence shown here is derived from an EMBL/GenBank/DDBJ whole genome shotgun (WGS) entry which is preliminary data.</text>
</comment>
<reference evidence="1" key="1">
    <citation type="journal article" date="2014" name="Int. J. Syst. Evol. Microbiol.">
        <title>Complete genome sequence of Corynebacterium casei LMG S-19264T (=DSM 44701T), isolated from a smear-ripened cheese.</title>
        <authorList>
            <consortium name="US DOE Joint Genome Institute (JGI-PGF)"/>
            <person name="Walter F."/>
            <person name="Albersmeier A."/>
            <person name="Kalinowski J."/>
            <person name="Ruckert C."/>
        </authorList>
    </citation>
    <scope>NUCLEOTIDE SEQUENCE</scope>
    <source>
        <strain evidence="1">VKM B-1513</strain>
    </source>
</reference>
<evidence type="ECO:0000313" key="1">
    <source>
        <dbReference type="EMBL" id="GLK52161.1"/>
    </source>
</evidence>
<accession>A0A9W6INE5</accession>
<sequence length="80" mass="8773">MLKVASGDGGFIVFSRTIGAPQKGLDAGDLVCWVPLQHDEALAGESNDPRFGWVGLVFAALEPEWKDGDWVMREFYGDTE</sequence>
<reference evidence="1" key="2">
    <citation type="submission" date="2023-01" db="EMBL/GenBank/DDBJ databases">
        <authorList>
            <person name="Sun Q."/>
            <person name="Evtushenko L."/>
        </authorList>
    </citation>
    <scope>NUCLEOTIDE SEQUENCE</scope>
    <source>
        <strain evidence="1">VKM B-1513</strain>
    </source>
</reference>
<dbReference type="AlphaFoldDB" id="A0A9W6INE5"/>
<dbReference type="EMBL" id="BSFE01000004">
    <property type="protein sequence ID" value="GLK52161.1"/>
    <property type="molecule type" value="Genomic_DNA"/>
</dbReference>
<organism evidence="1 2">
    <name type="scientific">Maricaulis virginensis</name>
    <dbReference type="NCBI Taxonomy" id="144022"/>
    <lineage>
        <taxon>Bacteria</taxon>
        <taxon>Pseudomonadati</taxon>
        <taxon>Pseudomonadota</taxon>
        <taxon>Alphaproteobacteria</taxon>
        <taxon>Maricaulales</taxon>
        <taxon>Maricaulaceae</taxon>
        <taxon>Maricaulis</taxon>
    </lineage>
</organism>
<protein>
    <submittedName>
        <fullName evidence="1">Uncharacterized protein</fullName>
    </submittedName>
</protein>
<keyword evidence="2" id="KW-1185">Reference proteome</keyword>